<dbReference type="KEGG" id="foc:113202195"/>
<evidence type="ECO:0000256" key="1">
    <source>
        <dbReference type="SAM" id="MobiDB-lite"/>
    </source>
</evidence>
<proteinExistence type="predicted"/>
<dbReference type="PANTHER" id="PTHR15537:SF2">
    <property type="entry name" value="F-BOX ONLY PROTEIN 7"/>
    <property type="match status" value="1"/>
</dbReference>
<dbReference type="PANTHER" id="PTHR15537">
    <property type="entry name" value="F-BOX ONLY PROTEIN 7"/>
    <property type="match status" value="1"/>
</dbReference>
<accession>A0A6J1RT53</accession>
<feature type="compositionally biased region" description="Low complexity" evidence="1">
    <location>
        <begin position="526"/>
        <end position="552"/>
    </location>
</feature>
<feature type="compositionally biased region" description="Low complexity" evidence="1">
    <location>
        <begin position="18"/>
        <end position="29"/>
    </location>
</feature>
<dbReference type="GO" id="GO:1903599">
    <property type="term" value="P:positive regulation of autophagy of mitochondrion"/>
    <property type="evidence" value="ECO:0007669"/>
    <property type="project" value="TreeGrafter"/>
</dbReference>
<keyword evidence="3" id="KW-1185">Reference proteome</keyword>
<dbReference type="InterPro" id="IPR001810">
    <property type="entry name" value="F-box_dom"/>
</dbReference>
<sequence length="816" mass="87197">MKQHDGAAAAEGAPLDTGQGRQGAAPGPGEQRDQKPALQDSGEQELLRPSSGGGGGVLQDLVLTMAAERTGKESPGGVCSSSMLLSLLLAHLLQAGFRPQLQTAAQVDQEAEPAPSGPQDPLEEAATSCPRTPTPQSAPPHQRPRPDTGPRPTRLMRAFRPMPYLRSLQLDHQQGRRRCRVAPHQTPRKFLGRRAPHPAIVSARAAQVARVRAAARVVVDGVADGARAIQGMLSALLPDEWPNTLAKDKKFSVTLSLPPFTDCTFRLVAALWADVMLVNLSVLWESGGADAPTTTYSLALPVGEYVVEDVARARPQLQNISRLAESVKTVLSRPAMCAARTAHAVVNPSLLGLPLRAARRVLACLPVADLCRLAACCRALHALTTDPVLWRYTLTRDFGPLALTQGALTVGEGVPQAGQDAVDWRAEYKRLYRQRSALQIRRPSSDCRYCLPGLPLRPPPLHDSVHSFHRQQLQQLQLQSTSSLGLIREDNGVSPEDGASSPPPEVQPPLRVQGQQPLSLQSFYSSSAAAAAAPPRRTRSSKSTTSRASSVASHHRALRRAQPAPATEEVVKVGSKVYKALVGAVTKSSAVTTTAPSQVQRKTCVDRRKHGFYDSDDKFHSAEFDNPSIASSRASSSRSRSFCKVSSGSRRGSFSLSGSFMKKSATRKQQPPPPAAQTALPEAAPSSSPTKRAESQPTKTPAESKDPESRPRSRTRRGLGAAACSPPNLSLSEHRPYAPADDPNYERLLTTTSSPIKTQATAEDPSAPPARPRAAPSKAAPRPASHRRQSSASALHRSAPRAATKAGRPADCSAET</sequence>
<dbReference type="GO" id="GO:0019901">
    <property type="term" value="F:protein kinase binding"/>
    <property type="evidence" value="ECO:0007669"/>
    <property type="project" value="InterPro"/>
</dbReference>
<feature type="region of interest" description="Disordered" evidence="1">
    <location>
        <begin position="1"/>
        <end position="57"/>
    </location>
</feature>
<evidence type="ECO:0000313" key="4">
    <source>
        <dbReference type="RefSeq" id="XP_026272087.2"/>
    </source>
</evidence>
<feature type="compositionally biased region" description="Low complexity" evidence="1">
    <location>
        <begin position="676"/>
        <end position="685"/>
    </location>
</feature>
<feature type="region of interest" description="Disordered" evidence="1">
    <location>
        <begin position="615"/>
        <end position="816"/>
    </location>
</feature>
<dbReference type="SUPFAM" id="SSF81383">
    <property type="entry name" value="F-box domain"/>
    <property type="match status" value="1"/>
</dbReference>
<dbReference type="Gene3D" id="3.40.1000.30">
    <property type="match status" value="1"/>
</dbReference>
<feature type="domain" description="F-box" evidence="2">
    <location>
        <begin position="347"/>
        <end position="393"/>
    </location>
</feature>
<dbReference type="AlphaFoldDB" id="A0A6J1RT53"/>
<dbReference type="GeneID" id="113202195"/>
<gene>
    <name evidence="4" type="primary">LOC113202195</name>
</gene>
<feature type="region of interest" description="Disordered" evidence="1">
    <location>
        <begin position="526"/>
        <end position="568"/>
    </location>
</feature>
<organism evidence="3 4">
    <name type="scientific">Frankliniella occidentalis</name>
    <name type="common">Western flower thrips</name>
    <name type="synonym">Euthrips occidentalis</name>
    <dbReference type="NCBI Taxonomy" id="133901"/>
    <lineage>
        <taxon>Eukaryota</taxon>
        <taxon>Metazoa</taxon>
        <taxon>Ecdysozoa</taxon>
        <taxon>Arthropoda</taxon>
        <taxon>Hexapoda</taxon>
        <taxon>Insecta</taxon>
        <taxon>Pterygota</taxon>
        <taxon>Neoptera</taxon>
        <taxon>Paraneoptera</taxon>
        <taxon>Thysanoptera</taxon>
        <taxon>Terebrantia</taxon>
        <taxon>Thripoidea</taxon>
        <taxon>Thripidae</taxon>
        <taxon>Frankliniella</taxon>
    </lineage>
</organism>
<evidence type="ECO:0000259" key="2">
    <source>
        <dbReference type="PROSITE" id="PS50181"/>
    </source>
</evidence>
<evidence type="ECO:0000313" key="3">
    <source>
        <dbReference type="Proteomes" id="UP000504606"/>
    </source>
</evidence>
<feature type="region of interest" description="Disordered" evidence="1">
    <location>
        <begin position="488"/>
        <end position="513"/>
    </location>
</feature>
<dbReference type="Proteomes" id="UP000504606">
    <property type="component" value="Unplaced"/>
</dbReference>
<dbReference type="OrthoDB" id="10634023at2759"/>
<name>A0A6J1RT53_FRAOC</name>
<feature type="region of interest" description="Disordered" evidence="1">
    <location>
        <begin position="104"/>
        <end position="155"/>
    </location>
</feature>
<dbReference type="Gene3D" id="1.20.1280.50">
    <property type="match status" value="1"/>
</dbReference>
<dbReference type="InterPro" id="IPR036047">
    <property type="entry name" value="F-box-like_dom_sf"/>
</dbReference>
<feature type="compositionally biased region" description="Low complexity" evidence="1">
    <location>
        <begin position="628"/>
        <end position="660"/>
    </location>
</feature>
<dbReference type="RefSeq" id="XP_026272087.2">
    <property type="nucleotide sequence ID" value="XM_026416302.2"/>
</dbReference>
<feature type="compositionally biased region" description="Polar residues" evidence="1">
    <location>
        <begin position="749"/>
        <end position="761"/>
    </location>
</feature>
<dbReference type="PROSITE" id="PS50181">
    <property type="entry name" value="FBOX"/>
    <property type="match status" value="1"/>
</dbReference>
<dbReference type="Pfam" id="PF12937">
    <property type="entry name" value="F-box-like"/>
    <property type="match status" value="1"/>
</dbReference>
<feature type="compositionally biased region" description="Low complexity" evidence="1">
    <location>
        <begin position="772"/>
        <end position="783"/>
    </location>
</feature>
<feature type="compositionally biased region" description="Polar residues" evidence="1">
    <location>
        <begin position="686"/>
        <end position="701"/>
    </location>
</feature>
<dbReference type="InterPro" id="IPR047118">
    <property type="entry name" value="Fbxo7"/>
</dbReference>
<reference evidence="4" key="1">
    <citation type="submission" date="2025-08" db="UniProtKB">
        <authorList>
            <consortium name="RefSeq"/>
        </authorList>
    </citation>
    <scope>IDENTIFICATION</scope>
    <source>
        <tissue evidence="4">Whole organism</tissue>
    </source>
</reference>
<protein>
    <submittedName>
        <fullName evidence="4">Uncharacterized protein LOC113202195</fullName>
    </submittedName>
</protein>
<feature type="compositionally biased region" description="Basic and acidic residues" evidence="1">
    <location>
        <begin position="702"/>
        <end position="711"/>
    </location>
</feature>